<protein>
    <submittedName>
        <fullName evidence="4">SHOCT domain-containing protein</fullName>
    </submittedName>
</protein>
<dbReference type="PANTHER" id="PTHR19328">
    <property type="entry name" value="HEDGEHOG-INTERACTING PROTEIN"/>
    <property type="match status" value="1"/>
</dbReference>
<evidence type="ECO:0000313" key="3">
    <source>
        <dbReference type="EMBL" id="TWX56734.1"/>
    </source>
</evidence>
<evidence type="ECO:0000313" key="6">
    <source>
        <dbReference type="Proteomes" id="UP000321917"/>
    </source>
</evidence>
<reference evidence="4 6" key="1">
    <citation type="submission" date="2019-07" db="EMBL/GenBank/DDBJ databases">
        <title>Genomes of sea-ice associated Colwellia species.</title>
        <authorList>
            <person name="Bowman J.P."/>
        </authorList>
    </citation>
    <scope>NUCLEOTIDE SEQUENCE [LARGE SCALE GENOMIC DNA]</scope>
    <source>
        <strain evidence="3 5">ACAM 607</strain>
        <strain evidence="4 6">IC036</strain>
    </source>
</reference>
<keyword evidence="5" id="KW-1185">Reference proteome</keyword>
<keyword evidence="1" id="KW-0812">Transmembrane</keyword>
<comment type="caution">
    <text evidence="4">The sequence shown here is derived from an EMBL/GenBank/DDBJ whole genome shotgun (WGS) entry which is preliminary data.</text>
</comment>
<dbReference type="OrthoDB" id="6219408at2"/>
<organism evidence="4 6">
    <name type="scientific">Colwellia hornerae</name>
    <dbReference type="NCBI Taxonomy" id="89402"/>
    <lineage>
        <taxon>Bacteria</taxon>
        <taxon>Pseudomonadati</taxon>
        <taxon>Pseudomonadota</taxon>
        <taxon>Gammaproteobacteria</taxon>
        <taxon>Alteromonadales</taxon>
        <taxon>Colwelliaceae</taxon>
        <taxon>Colwellia</taxon>
    </lineage>
</organism>
<dbReference type="InterPro" id="IPR011042">
    <property type="entry name" value="6-blade_b-propeller_TolB-like"/>
</dbReference>
<name>A0A5C6Q9I1_9GAMM</name>
<keyword evidence="2" id="KW-0732">Signal</keyword>
<accession>A0A5C6Q9I1</accession>
<dbReference type="Gene3D" id="2.120.10.30">
    <property type="entry name" value="TolB, C-terminal domain"/>
    <property type="match status" value="1"/>
</dbReference>
<proteinExistence type="predicted"/>
<dbReference type="Proteomes" id="UP000321525">
    <property type="component" value="Unassembled WGS sequence"/>
</dbReference>
<dbReference type="AlphaFoldDB" id="A0A5C6Q9I1"/>
<keyword evidence="1" id="KW-1133">Transmembrane helix</keyword>
<sequence>MDVFHYIKKTTQRALPMVLAFYCLLTSLTALAEDVRLEVVAQLPSLSAENKITVIALPNERDNKHRYLIADEAGELSLLNDATLTSLARLPLNNHSTDKQVKLTTLTLHPSFALADKAGYQRFFTAHIEPAKTNNNVARLTLLADPVALPFDAVITQWQYDSTAQNKINVQQRREVIRIAVPTATHQIQKIAFNPYNKVWHDDYGLMHVALSDSSRLPNINKAALYSGVVLRINPEKFGLRNYRVPSSNPFVKTNDVNNEIFILGAQKIRSFSWSKQHYGALLVEHDYDGDHQVVVAGKGADWRESYQKNLVFPLKSTQGSSENILPYYGRNLKASVGSILYLINNTKNWQLAQLNTTRENSETKNGTAALPILSFSSNELSPKNNVSLLFDHSGEPLLLDLTSKQLLSVTAIPLKTDNSKNIKADNKNDEQTSPVNSNAYSKLLLTLLILVIAVVFYLLRPKKINKKAKLRSQFARFELDSSQTAVLFYKRHQSEIDSQLAIDDIAKSEILINDSNVSIINKDIDHGYSEQYENQLRLSFNQAHRHKLINDETRQVQLYLTDKNAKIYVVCLYLREGNQRLTKTKYFDTLESLIDWSWFIAKQLNPDATATRPIQVTVVKSAIKKVTKKAKNKPDAIEIPVIEEPLPNKQTAAALHDIVVHDSELINALDKLVDLKQQGFLTDEEFSLAKAKILSDMTV</sequence>
<evidence type="ECO:0000313" key="4">
    <source>
        <dbReference type="EMBL" id="TWX65704.1"/>
    </source>
</evidence>
<dbReference type="PANTHER" id="PTHR19328:SF13">
    <property type="entry name" value="HIPL1 PROTEIN"/>
    <property type="match status" value="1"/>
</dbReference>
<evidence type="ECO:0000256" key="2">
    <source>
        <dbReference type="SAM" id="SignalP"/>
    </source>
</evidence>
<feature type="transmembrane region" description="Helical" evidence="1">
    <location>
        <begin position="440"/>
        <end position="460"/>
    </location>
</feature>
<evidence type="ECO:0000313" key="5">
    <source>
        <dbReference type="Proteomes" id="UP000321525"/>
    </source>
</evidence>
<dbReference type="EMBL" id="VOLQ01000022">
    <property type="protein sequence ID" value="TWX65704.1"/>
    <property type="molecule type" value="Genomic_DNA"/>
</dbReference>
<gene>
    <name evidence="3" type="ORF">ESZ26_14750</name>
    <name evidence="4" type="ORF">ESZ27_12015</name>
</gene>
<evidence type="ECO:0000256" key="1">
    <source>
        <dbReference type="SAM" id="Phobius"/>
    </source>
</evidence>
<feature type="chain" id="PRO_5022714192" evidence="2">
    <location>
        <begin position="33"/>
        <end position="700"/>
    </location>
</feature>
<feature type="signal peptide" evidence="2">
    <location>
        <begin position="1"/>
        <end position="32"/>
    </location>
</feature>
<keyword evidence="1" id="KW-0472">Membrane</keyword>
<dbReference type="RefSeq" id="WP_146800230.1">
    <property type="nucleotide sequence ID" value="NZ_VOLP01000021.1"/>
</dbReference>
<dbReference type="Proteomes" id="UP000321917">
    <property type="component" value="Unassembled WGS sequence"/>
</dbReference>
<dbReference type="EMBL" id="VOLR01000022">
    <property type="protein sequence ID" value="TWX56734.1"/>
    <property type="molecule type" value="Genomic_DNA"/>
</dbReference>